<gene>
    <name evidence="1" type="primary">traJ_2</name>
    <name evidence="1" type="ORF">Lqua_2949</name>
</gene>
<evidence type="ECO:0000313" key="2">
    <source>
        <dbReference type="Proteomes" id="UP000054639"/>
    </source>
</evidence>
<sequence length="184" mass="20417">MHRGIISWRNGFKKQGKIGEDGHPASWVSTSHPSLFAPSVLNGNLALARLTAAAVLMSGQRLKKGITMNNSETRLSRKHVRRLRIPVLPEEEQIIKENAAHAGLATAVYLRRLALGYEIKSSIDQQHIIELSKINADLGRLGGLLKLWLTNDERLAHIEPKTITVVLERIKATQAAMLEVVNKL</sequence>
<comment type="caution">
    <text evidence="1">The sequence shown here is derived from an EMBL/GenBank/DDBJ whole genome shotgun (WGS) entry which is preliminary data.</text>
</comment>
<keyword evidence="2" id="KW-1185">Reference proteome</keyword>
<dbReference type="NCBIfam" id="NF010451">
    <property type="entry name" value="PRK13877.1"/>
    <property type="match status" value="1"/>
</dbReference>
<name>A0ABR5RIF6_9GAMM</name>
<dbReference type="EMBL" id="LNYR01000043">
    <property type="protein sequence ID" value="KTD44129.1"/>
    <property type="molecule type" value="Genomic_DNA"/>
</dbReference>
<reference evidence="1 2" key="1">
    <citation type="submission" date="2015-11" db="EMBL/GenBank/DDBJ databases">
        <title>Genomic analysis of 38 Legionella species identifies large and diverse effector repertoires.</title>
        <authorList>
            <person name="Burstein D."/>
            <person name="Amaro F."/>
            <person name="Zusman T."/>
            <person name="Lifshitz Z."/>
            <person name="Cohen O."/>
            <person name="Gilbert J.A."/>
            <person name="Pupko T."/>
            <person name="Shuman H.A."/>
            <person name="Segal G."/>
        </authorList>
    </citation>
    <scope>NUCLEOTIDE SEQUENCE [LARGE SCALE GENOMIC DNA]</scope>
    <source>
        <strain evidence="1 2">ATCC 49507</strain>
    </source>
</reference>
<dbReference type="InterPro" id="IPR053842">
    <property type="entry name" value="NikA-like"/>
</dbReference>
<organism evidence="1 2">
    <name type="scientific">Legionella quateirensis</name>
    <dbReference type="NCBI Taxonomy" id="45072"/>
    <lineage>
        <taxon>Bacteria</taxon>
        <taxon>Pseudomonadati</taxon>
        <taxon>Pseudomonadota</taxon>
        <taxon>Gammaproteobacteria</taxon>
        <taxon>Legionellales</taxon>
        <taxon>Legionellaceae</taxon>
        <taxon>Legionella</taxon>
    </lineage>
</organism>
<accession>A0ABR5RIF6</accession>
<evidence type="ECO:0000313" key="1">
    <source>
        <dbReference type="EMBL" id="KTD44129.1"/>
    </source>
</evidence>
<protein>
    <submittedName>
        <fullName evidence="1">Conjugal transfer relaxosome component TraJ</fullName>
    </submittedName>
</protein>
<dbReference type="Pfam" id="PF21983">
    <property type="entry name" value="NikA-like"/>
    <property type="match status" value="1"/>
</dbReference>
<proteinExistence type="predicted"/>
<dbReference type="Proteomes" id="UP000054639">
    <property type="component" value="Unassembled WGS sequence"/>
</dbReference>